<keyword evidence="2" id="KW-1185">Reference proteome</keyword>
<sequence>MQLHQVWDSTLLSSSKCYQIDGVLYRYLYKTDSIKHPQYVFRPQPGQRKSTDLKLNRNKLTTRCYEVEGMTIKAEVVDNNAVQMKL</sequence>
<comment type="caution">
    <text evidence="1">The sequence shown here is derived from an EMBL/GenBank/DDBJ whole genome shotgun (WGS) entry which is preliminary data.</text>
</comment>
<protein>
    <submittedName>
        <fullName evidence="1">Uncharacterized protein</fullName>
    </submittedName>
</protein>
<dbReference type="Proteomes" id="UP000660380">
    <property type="component" value="Unassembled WGS sequence"/>
</dbReference>
<dbReference type="RefSeq" id="WP_029630706.1">
    <property type="nucleotide sequence ID" value="NZ_JACJTA010000038.1"/>
</dbReference>
<gene>
    <name evidence="1" type="ORF">H6G81_17830</name>
</gene>
<dbReference type="EMBL" id="JACJTA010000038">
    <property type="protein sequence ID" value="MBD2606340.1"/>
    <property type="molecule type" value="Genomic_DNA"/>
</dbReference>
<proteinExistence type="predicted"/>
<reference evidence="1 2" key="1">
    <citation type="journal article" date="2020" name="ISME J.">
        <title>Comparative genomics reveals insights into cyanobacterial evolution and habitat adaptation.</title>
        <authorList>
            <person name="Chen M.Y."/>
            <person name="Teng W.K."/>
            <person name="Zhao L."/>
            <person name="Hu C.X."/>
            <person name="Zhou Y.K."/>
            <person name="Han B.P."/>
            <person name="Song L.R."/>
            <person name="Shu W.S."/>
        </authorList>
    </citation>
    <scope>NUCLEOTIDE SEQUENCE [LARGE SCALE GENOMIC DNA]</scope>
    <source>
        <strain evidence="1 2">FACHB-248</strain>
    </source>
</reference>
<accession>A0ABR8GT88</accession>
<evidence type="ECO:0000313" key="2">
    <source>
        <dbReference type="Proteomes" id="UP000660380"/>
    </source>
</evidence>
<evidence type="ECO:0000313" key="1">
    <source>
        <dbReference type="EMBL" id="MBD2606340.1"/>
    </source>
</evidence>
<name>A0ABR8GT88_9CYAN</name>
<organism evidence="1 2">
    <name type="scientific">Scytonema hofmannii FACHB-248</name>
    <dbReference type="NCBI Taxonomy" id="1842502"/>
    <lineage>
        <taxon>Bacteria</taxon>
        <taxon>Bacillati</taxon>
        <taxon>Cyanobacteriota</taxon>
        <taxon>Cyanophyceae</taxon>
        <taxon>Nostocales</taxon>
        <taxon>Scytonemataceae</taxon>
        <taxon>Scytonema</taxon>
    </lineage>
</organism>